<evidence type="ECO:0000313" key="13">
    <source>
        <dbReference type="Proteomes" id="UP000317158"/>
    </source>
</evidence>
<evidence type="ECO:0000256" key="1">
    <source>
        <dbReference type="ARBA" id="ARBA00010630"/>
    </source>
</evidence>
<evidence type="ECO:0000259" key="11">
    <source>
        <dbReference type="PROSITE" id="PS50011"/>
    </source>
</evidence>
<dbReference type="Pfam" id="PF01163">
    <property type="entry name" value="RIO1"/>
    <property type="match status" value="1"/>
</dbReference>
<evidence type="ECO:0000256" key="5">
    <source>
        <dbReference type="ARBA" id="ARBA00022694"/>
    </source>
</evidence>
<dbReference type="Gene3D" id="1.10.510.10">
    <property type="entry name" value="Transferase(Phosphotransferase) domain 1"/>
    <property type="match status" value="1"/>
</dbReference>
<protein>
    <recommendedName>
        <fullName evidence="2">non-specific serine/threonine protein kinase</fullName>
        <ecNumber evidence="2">2.7.11.1</ecNumber>
    </recommendedName>
</protein>
<evidence type="ECO:0000256" key="10">
    <source>
        <dbReference type="ARBA" id="ARBA00048679"/>
    </source>
</evidence>
<dbReference type="GO" id="GO:0008033">
    <property type="term" value="P:tRNA processing"/>
    <property type="evidence" value="ECO:0007669"/>
    <property type="project" value="UniProtKB-KW"/>
</dbReference>
<dbReference type="Proteomes" id="UP000317158">
    <property type="component" value="Unassembled WGS sequence"/>
</dbReference>
<evidence type="ECO:0000256" key="6">
    <source>
        <dbReference type="ARBA" id="ARBA00022741"/>
    </source>
</evidence>
<dbReference type="InterPro" id="IPR000719">
    <property type="entry name" value="Prot_kinase_dom"/>
</dbReference>
<comment type="catalytic activity">
    <reaction evidence="10">
        <text>L-seryl-[protein] + ATP = O-phospho-L-seryl-[protein] + ADP + H(+)</text>
        <dbReference type="Rhea" id="RHEA:17989"/>
        <dbReference type="Rhea" id="RHEA-COMP:9863"/>
        <dbReference type="Rhea" id="RHEA-COMP:11604"/>
        <dbReference type="ChEBI" id="CHEBI:15378"/>
        <dbReference type="ChEBI" id="CHEBI:29999"/>
        <dbReference type="ChEBI" id="CHEBI:30616"/>
        <dbReference type="ChEBI" id="CHEBI:83421"/>
        <dbReference type="ChEBI" id="CHEBI:456216"/>
        <dbReference type="EC" id="2.7.11.1"/>
    </reaction>
</comment>
<dbReference type="GO" id="GO:0004674">
    <property type="term" value="F:protein serine/threonine kinase activity"/>
    <property type="evidence" value="ECO:0007669"/>
    <property type="project" value="UniProtKB-KW"/>
</dbReference>
<keyword evidence="3" id="KW-0723">Serine/threonine-protein kinase</keyword>
<dbReference type="SUPFAM" id="SSF56112">
    <property type="entry name" value="Protein kinase-like (PK-like)"/>
    <property type="match status" value="1"/>
</dbReference>
<comment type="caution">
    <text evidence="12">The sequence shown here is derived from an EMBL/GenBank/DDBJ whole genome shotgun (WGS) entry which is preliminary data.</text>
</comment>
<dbReference type="Gene3D" id="3.30.200.20">
    <property type="entry name" value="Phosphorylase Kinase, domain 1"/>
    <property type="match status" value="1"/>
</dbReference>
<dbReference type="PANTHER" id="PTHR12209">
    <property type="entry name" value="NON-SPECIFIC SERINE/THREONINE PROTEIN KINASE"/>
    <property type="match status" value="1"/>
</dbReference>
<evidence type="ECO:0000256" key="2">
    <source>
        <dbReference type="ARBA" id="ARBA00012513"/>
    </source>
</evidence>
<dbReference type="NCBIfam" id="NF011462">
    <property type="entry name" value="PRK14879.1-3"/>
    <property type="match status" value="1"/>
</dbReference>
<reference evidence="12 13" key="1">
    <citation type="journal article" date="2019" name="Nat. Microbiol.">
        <title>Wide diversity of methane and short-chain alkane metabolisms in uncultured archaea.</title>
        <authorList>
            <person name="Borrel G."/>
            <person name="Adam P.S."/>
            <person name="McKay L.J."/>
            <person name="Chen L.X."/>
            <person name="Sierra-Garcia I.N."/>
            <person name="Sieber C.M."/>
            <person name="Letourneur Q."/>
            <person name="Ghozlane A."/>
            <person name="Andersen G.L."/>
            <person name="Li W.J."/>
            <person name="Hallam S.J."/>
            <person name="Muyzer G."/>
            <person name="de Oliveira V.M."/>
            <person name="Inskeep W.P."/>
            <person name="Banfield J.F."/>
            <person name="Gribaldo S."/>
        </authorList>
    </citation>
    <scope>NUCLEOTIDE SEQUENCE [LARGE SCALE GENOMIC DNA]</scope>
    <source>
        <strain evidence="12">NM1a</strain>
    </source>
</reference>
<dbReference type="NCBIfam" id="TIGR03724">
    <property type="entry name" value="arch_bud32"/>
    <property type="match status" value="1"/>
</dbReference>
<sequence>MVIKGAEADVEFDEDNGIVIKKRLPKRYRIKQLDDIIRRERTKIEAKIMADARKVGVPTPIILDITYDTIKMELINGVTLKEVIDERLIERVGEHVGKMHKRGIVHGDLTTANMIYSSEEDVIYLIDFGLSRYDEEMEGRGVDIHVLFQMLHIYDNYDKLEESFIKGYKKVFDKAEEVLDRVKKIEKRGRYKHE</sequence>
<dbReference type="InterPro" id="IPR008266">
    <property type="entry name" value="Tyr_kinase_AS"/>
</dbReference>
<keyword evidence="7 12" id="KW-0418">Kinase</keyword>
<dbReference type="GO" id="GO:0005524">
    <property type="term" value="F:ATP binding"/>
    <property type="evidence" value="ECO:0007669"/>
    <property type="project" value="UniProtKB-KW"/>
</dbReference>
<dbReference type="PROSITE" id="PS00109">
    <property type="entry name" value="PROTEIN_KINASE_TYR"/>
    <property type="match status" value="1"/>
</dbReference>
<comment type="similarity">
    <text evidence="1">Belongs to the protein kinase superfamily. BUD32 family.</text>
</comment>
<name>A0A520KUE9_METT2</name>
<keyword evidence="4" id="KW-0808">Transferase</keyword>
<dbReference type="InterPro" id="IPR011009">
    <property type="entry name" value="Kinase-like_dom_sf"/>
</dbReference>
<dbReference type="EMBL" id="RXIF01000003">
    <property type="protein sequence ID" value="RZN65231.1"/>
    <property type="molecule type" value="Genomic_DNA"/>
</dbReference>
<dbReference type="AlphaFoldDB" id="A0A520KUE9"/>
<accession>A0A520KUE9</accession>
<keyword evidence="6" id="KW-0547">Nucleotide-binding</keyword>
<keyword evidence="5" id="KW-0819">tRNA processing</keyword>
<dbReference type="InterPro" id="IPR018934">
    <property type="entry name" value="RIO_dom"/>
</dbReference>
<keyword evidence="8" id="KW-0067">ATP-binding</keyword>
<dbReference type="EC" id="2.7.11.1" evidence="2"/>
<evidence type="ECO:0000256" key="4">
    <source>
        <dbReference type="ARBA" id="ARBA00022679"/>
    </source>
</evidence>
<evidence type="ECO:0000256" key="8">
    <source>
        <dbReference type="ARBA" id="ARBA00022840"/>
    </source>
</evidence>
<feature type="domain" description="Protein kinase" evidence="11">
    <location>
        <begin position="1"/>
        <end position="194"/>
    </location>
</feature>
<dbReference type="PANTHER" id="PTHR12209:SF0">
    <property type="entry name" value="EKC_KEOPS COMPLEX SUBUNIT TP53RK"/>
    <property type="match status" value="1"/>
</dbReference>
<dbReference type="InterPro" id="IPR022495">
    <property type="entry name" value="Bud32"/>
</dbReference>
<dbReference type="GO" id="GO:0005829">
    <property type="term" value="C:cytosol"/>
    <property type="evidence" value="ECO:0007669"/>
    <property type="project" value="TreeGrafter"/>
</dbReference>
<evidence type="ECO:0000313" key="12">
    <source>
        <dbReference type="EMBL" id="RZN65231.1"/>
    </source>
</evidence>
<gene>
    <name evidence="12" type="ORF">EF806_01560</name>
</gene>
<dbReference type="PROSITE" id="PS50011">
    <property type="entry name" value="PROTEIN_KINASE_DOM"/>
    <property type="match status" value="1"/>
</dbReference>
<evidence type="ECO:0000256" key="3">
    <source>
        <dbReference type="ARBA" id="ARBA00022527"/>
    </source>
</evidence>
<evidence type="ECO:0000256" key="9">
    <source>
        <dbReference type="ARBA" id="ARBA00047899"/>
    </source>
</evidence>
<organism evidence="12 13">
    <name type="scientific">Methanoliparum thermophilum</name>
    <dbReference type="NCBI Taxonomy" id="2491083"/>
    <lineage>
        <taxon>Archaea</taxon>
        <taxon>Methanobacteriati</taxon>
        <taxon>Methanobacteriota</taxon>
        <taxon>Candidatus Methanoliparia</taxon>
        <taxon>Candidatus Methanoliparales</taxon>
        <taxon>Candidatus Methanoliparaceae</taxon>
        <taxon>Candidatus Methanoliparum</taxon>
    </lineage>
</organism>
<proteinExistence type="inferred from homology"/>
<evidence type="ECO:0000256" key="7">
    <source>
        <dbReference type="ARBA" id="ARBA00022777"/>
    </source>
</evidence>
<comment type="catalytic activity">
    <reaction evidence="9">
        <text>L-threonyl-[protein] + ATP = O-phospho-L-threonyl-[protein] + ADP + H(+)</text>
        <dbReference type="Rhea" id="RHEA:46608"/>
        <dbReference type="Rhea" id="RHEA-COMP:11060"/>
        <dbReference type="Rhea" id="RHEA-COMP:11605"/>
        <dbReference type="ChEBI" id="CHEBI:15378"/>
        <dbReference type="ChEBI" id="CHEBI:30013"/>
        <dbReference type="ChEBI" id="CHEBI:30616"/>
        <dbReference type="ChEBI" id="CHEBI:61977"/>
        <dbReference type="ChEBI" id="CHEBI:456216"/>
        <dbReference type="EC" id="2.7.11.1"/>
    </reaction>
</comment>